<dbReference type="PANTHER" id="PTHR45138">
    <property type="entry name" value="REGULATORY COMPONENTS OF SENSORY TRANSDUCTION SYSTEM"/>
    <property type="match status" value="1"/>
</dbReference>
<dbReference type="eggNOG" id="COG3706">
    <property type="taxonomic scope" value="Bacteria"/>
</dbReference>
<evidence type="ECO:0000256" key="1">
    <source>
        <dbReference type="ARBA" id="ARBA00012528"/>
    </source>
</evidence>
<evidence type="ECO:0000256" key="2">
    <source>
        <dbReference type="ARBA" id="ARBA00034247"/>
    </source>
</evidence>
<evidence type="ECO:0000313" key="6">
    <source>
        <dbReference type="Proteomes" id="UP000006876"/>
    </source>
</evidence>
<dbReference type="InterPro" id="IPR050469">
    <property type="entry name" value="Diguanylate_Cyclase"/>
</dbReference>
<name>E3HXG9_ACHXA</name>
<feature type="transmembrane region" description="Helical" evidence="3">
    <location>
        <begin position="147"/>
        <end position="169"/>
    </location>
</feature>
<comment type="catalytic activity">
    <reaction evidence="2">
        <text>2 GTP = 3',3'-c-di-GMP + 2 diphosphate</text>
        <dbReference type="Rhea" id="RHEA:24898"/>
        <dbReference type="ChEBI" id="CHEBI:33019"/>
        <dbReference type="ChEBI" id="CHEBI:37565"/>
        <dbReference type="ChEBI" id="CHEBI:58805"/>
        <dbReference type="EC" id="2.7.7.65"/>
    </reaction>
</comment>
<proteinExistence type="predicted"/>
<dbReference type="STRING" id="762376.AXYL_05522"/>
<dbReference type="EC" id="2.7.7.65" evidence="1"/>
<feature type="transmembrane region" description="Helical" evidence="3">
    <location>
        <begin position="61"/>
        <end position="78"/>
    </location>
</feature>
<evidence type="ECO:0000313" key="5">
    <source>
        <dbReference type="EMBL" id="ADP18822.1"/>
    </source>
</evidence>
<dbReference type="CDD" id="cd01949">
    <property type="entry name" value="GGDEF"/>
    <property type="match status" value="1"/>
</dbReference>
<feature type="transmembrane region" description="Helical" evidence="3">
    <location>
        <begin position="34"/>
        <end position="55"/>
    </location>
</feature>
<dbReference type="FunFam" id="3.30.70.270:FF:000001">
    <property type="entry name" value="Diguanylate cyclase domain protein"/>
    <property type="match status" value="1"/>
</dbReference>
<dbReference type="GO" id="GO:0052621">
    <property type="term" value="F:diguanylate cyclase activity"/>
    <property type="evidence" value="ECO:0007669"/>
    <property type="project" value="UniProtKB-EC"/>
</dbReference>
<feature type="transmembrane region" description="Helical" evidence="3">
    <location>
        <begin position="6"/>
        <end position="27"/>
    </location>
</feature>
<dbReference type="AlphaFoldDB" id="E3HXG9"/>
<sequence length="404" mass="43323">MPATLLEWSVPAAILMCAIGLCAARFIGFNTLRWGYALACLGVGYAVMLVQASALSPYKQVVEDAFILGGVILACRALQSRRRGRIPPYFDVAVLLASTAMVVVSVVLFASARLETFFVQACCALVTWRAALSFARQAATTSDRVLTAAFLFIALVLTGQCILYLAAPIAPLATGEWRTSVWGILIQYTGLLGSIVLTFAVFIATSYDAIEKYRRHAHTDALTGLLNRQGLDNLLASASGRLFSDAAAPAALIMADIDNFKRINDDFGHAFGDMVLARFGALLRPQAAPHIHAARLGGEEFLLLLPAANLESATAIAEDIRTSFVAQRWAPQVPNSRFTASMGVTLMRAGEPFASALKRADDLLYEAKRRGRNCTVAGVAPADTRHGRHEPGDNASTQACCAQV</sequence>
<dbReference type="SUPFAM" id="SSF55073">
    <property type="entry name" value="Nucleotide cyclase"/>
    <property type="match status" value="1"/>
</dbReference>
<dbReference type="NCBIfam" id="TIGR00254">
    <property type="entry name" value="GGDEF"/>
    <property type="match status" value="1"/>
</dbReference>
<keyword evidence="3" id="KW-0472">Membrane</keyword>
<dbReference type="SMART" id="SM00267">
    <property type="entry name" value="GGDEF"/>
    <property type="match status" value="1"/>
</dbReference>
<dbReference type="InterPro" id="IPR043128">
    <property type="entry name" value="Rev_trsase/Diguanyl_cyclase"/>
</dbReference>
<keyword evidence="3" id="KW-1133">Transmembrane helix</keyword>
<dbReference type="RefSeq" id="WP_013396125.1">
    <property type="nucleotide sequence ID" value="NC_014640.1"/>
</dbReference>
<gene>
    <name evidence="5" type="ordered locus">AXYL_05522</name>
</gene>
<dbReference type="PROSITE" id="PS50887">
    <property type="entry name" value="GGDEF"/>
    <property type="match status" value="1"/>
</dbReference>
<keyword evidence="3" id="KW-0812">Transmembrane</keyword>
<dbReference type="KEGG" id="axy:AXYL_05522"/>
<accession>E3HXG9</accession>
<dbReference type="Pfam" id="PF00990">
    <property type="entry name" value="GGDEF"/>
    <property type="match status" value="1"/>
</dbReference>
<dbReference type="EMBL" id="CP002287">
    <property type="protein sequence ID" value="ADP18822.1"/>
    <property type="molecule type" value="Genomic_DNA"/>
</dbReference>
<dbReference type="InterPro" id="IPR000160">
    <property type="entry name" value="GGDEF_dom"/>
</dbReference>
<dbReference type="Gene3D" id="3.30.70.270">
    <property type="match status" value="1"/>
</dbReference>
<feature type="transmembrane region" description="Helical" evidence="3">
    <location>
        <begin position="181"/>
        <end position="205"/>
    </location>
</feature>
<dbReference type="InterPro" id="IPR029787">
    <property type="entry name" value="Nucleotide_cyclase"/>
</dbReference>
<feature type="transmembrane region" description="Helical" evidence="3">
    <location>
        <begin position="117"/>
        <end position="135"/>
    </location>
</feature>
<organism evidence="5 6">
    <name type="scientific">Achromobacter xylosoxidans (strain A8)</name>
    <dbReference type="NCBI Taxonomy" id="762376"/>
    <lineage>
        <taxon>Bacteria</taxon>
        <taxon>Pseudomonadati</taxon>
        <taxon>Pseudomonadota</taxon>
        <taxon>Betaproteobacteria</taxon>
        <taxon>Burkholderiales</taxon>
        <taxon>Alcaligenaceae</taxon>
        <taxon>Achromobacter</taxon>
    </lineage>
</organism>
<dbReference type="Proteomes" id="UP000006876">
    <property type="component" value="Chromosome"/>
</dbReference>
<feature type="transmembrane region" description="Helical" evidence="3">
    <location>
        <begin position="90"/>
        <end position="111"/>
    </location>
</feature>
<evidence type="ECO:0000259" key="4">
    <source>
        <dbReference type="PROSITE" id="PS50887"/>
    </source>
</evidence>
<protein>
    <recommendedName>
        <fullName evidence="1">diguanylate cyclase</fullName>
        <ecNumber evidence="1">2.7.7.65</ecNumber>
    </recommendedName>
</protein>
<dbReference type="PANTHER" id="PTHR45138:SF9">
    <property type="entry name" value="DIGUANYLATE CYCLASE DGCM-RELATED"/>
    <property type="match status" value="1"/>
</dbReference>
<dbReference type="PATRIC" id="fig|762376.5.peg.5528"/>
<dbReference type="HOGENOM" id="CLU_000445_11_1_4"/>
<reference evidence="5 6" key="1">
    <citation type="journal article" date="2011" name="J. Bacteriol.">
        <title>Complete genome sequence of the haloaromatic acid-degrading bacterium Achromobacter xylosoxidans A8.</title>
        <authorList>
            <person name="Strnad H."/>
            <person name="Ridl J."/>
            <person name="Paces J."/>
            <person name="Kolar M."/>
            <person name="Vlcek C."/>
            <person name="Paces V."/>
        </authorList>
    </citation>
    <scope>NUCLEOTIDE SEQUENCE [LARGE SCALE GENOMIC DNA]</scope>
    <source>
        <strain evidence="5 6">A8</strain>
    </source>
</reference>
<feature type="domain" description="GGDEF" evidence="4">
    <location>
        <begin position="248"/>
        <end position="380"/>
    </location>
</feature>
<evidence type="ECO:0000256" key="3">
    <source>
        <dbReference type="SAM" id="Phobius"/>
    </source>
</evidence>